<dbReference type="EMBL" id="QKZK01000014">
    <property type="protein sequence ID" value="PZX16115.1"/>
    <property type="molecule type" value="Genomic_DNA"/>
</dbReference>
<evidence type="ECO:0000256" key="1">
    <source>
        <dbReference type="ARBA" id="ARBA00022801"/>
    </source>
</evidence>
<dbReference type="Gene3D" id="2.130.10.10">
    <property type="entry name" value="YVTN repeat-like/Quinoprotein amine dehydrogenase"/>
    <property type="match status" value="2"/>
</dbReference>
<dbReference type="RefSeq" id="WP_111445846.1">
    <property type="nucleotide sequence ID" value="NZ_QKZK01000014.1"/>
</dbReference>
<name>A0A2W7N6S2_9BACT</name>
<dbReference type="Pfam" id="PF07494">
    <property type="entry name" value="Reg_prop"/>
    <property type="match status" value="3"/>
</dbReference>
<dbReference type="SMART" id="SM00331">
    <property type="entry name" value="PP2C_SIG"/>
    <property type="match status" value="1"/>
</dbReference>
<dbReference type="Gene3D" id="2.60.40.10">
    <property type="entry name" value="Immunoglobulins"/>
    <property type="match status" value="1"/>
</dbReference>
<reference evidence="5 6" key="1">
    <citation type="submission" date="2018-06" db="EMBL/GenBank/DDBJ databases">
        <title>Genomic Encyclopedia of Archaeal and Bacterial Type Strains, Phase II (KMG-II): from individual species to whole genera.</title>
        <authorList>
            <person name="Goeker M."/>
        </authorList>
    </citation>
    <scope>NUCLEOTIDE SEQUENCE [LARGE SCALE GENOMIC DNA]</scope>
    <source>
        <strain evidence="5 6">DSM 6779</strain>
    </source>
</reference>
<dbReference type="InterPro" id="IPR052016">
    <property type="entry name" value="Bact_Sigma-Reg"/>
</dbReference>
<dbReference type="InterPro" id="IPR001932">
    <property type="entry name" value="PPM-type_phosphatase-like_dom"/>
</dbReference>
<feature type="chain" id="PRO_5015894991" evidence="3">
    <location>
        <begin position="27"/>
        <end position="1063"/>
    </location>
</feature>
<evidence type="ECO:0000313" key="5">
    <source>
        <dbReference type="EMBL" id="PZX16115.1"/>
    </source>
</evidence>
<dbReference type="InterPro" id="IPR011123">
    <property type="entry name" value="Y_Y_Y"/>
</dbReference>
<keyword evidence="1" id="KW-0378">Hydrolase</keyword>
<dbReference type="Gene3D" id="3.60.40.10">
    <property type="entry name" value="PPM-type phosphatase domain"/>
    <property type="match status" value="1"/>
</dbReference>
<keyword evidence="2" id="KW-0812">Transmembrane</keyword>
<feature type="signal peptide" evidence="3">
    <location>
        <begin position="1"/>
        <end position="26"/>
    </location>
</feature>
<comment type="caution">
    <text evidence="5">The sequence shown here is derived from an EMBL/GenBank/DDBJ whole genome shotgun (WGS) entry which is preliminary data.</text>
</comment>
<dbReference type="Pfam" id="PF07495">
    <property type="entry name" value="Y_Y_Y"/>
    <property type="match status" value="1"/>
</dbReference>
<evidence type="ECO:0000313" key="6">
    <source>
        <dbReference type="Proteomes" id="UP000249239"/>
    </source>
</evidence>
<proteinExistence type="predicted"/>
<dbReference type="InterPro" id="IPR013783">
    <property type="entry name" value="Ig-like_fold"/>
</dbReference>
<dbReference type="Proteomes" id="UP000249239">
    <property type="component" value="Unassembled WGS sequence"/>
</dbReference>
<keyword evidence="2" id="KW-0472">Membrane</keyword>
<gene>
    <name evidence="5" type="ORF">LX69_01990</name>
</gene>
<dbReference type="AlphaFoldDB" id="A0A2W7N6S2"/>
<organism evidence="5 6">
    <name type="scientific">Breznakibacter xylanolyticus</name>
    <dbReference type="NCBI Taxonomy" id="990"/>
    <lineage>
        <taxon>Bacteria</taxon>
        <taxon>Pseudomonadati</taxon>
        <taxon>Bacteroidota</taxon>
        <taxon>Bacteroidia</taxon>
        <taxon>Marinilabiliales</taxon>
        <taxon>Marinilabiliaceae</taxon>
        <taxon>Breznakibacter</taxon>
    </lineage>
</organism>
<dbReference type="InterPro" id="IPR036457">
    <property type="entry name" value="PPM-type-like_dom_sf"/>
</dbReference>
<keyword evidence="2" id="KW-1133">Transmembrane helix</keyword>
<dbReference type="PANTHER" id="PTHR43156:SF9">
    <property type="entry name" value="HAMP DOMAIN-CONTAINING PROTEIN"/>
    <property type="match status" value="1"/>
</dbReference>
<dbReference type="SUPFAM" id="SSF63829">
    <property type="entry name" value="Calcium-dependent phosphotriesterase"/>
    <property type="match status" value="3"/>
</dbReference>
<dbReference type="PANTHER" id="PTHR43156">
    <property type="entry name" value="STAGE II SPORULATION PROTEIN E-RELATED"/>
    <property type="match status" value="1"/>
</dbReference>
<evidence type="ECO:0000256" key="3">
    <source>
        <dbReference type="SAM" id="SignalP"/>
    </source>
</evidence>
<protein>
    <submittedName>
        <fullName evidence="5">Serine phosphatase RsbU (Regulator of sigma subunit)</fullName>
    </submittedName>
</protein>
<keyword evidence="6" id="KW-1185">Reference proteome</keyword>
<accession>A0A2W7N6S2</accession>
<dbReference type="OrthoDB" id="9778366at2"/>
<dbReference type="Pfam" id="PF07228">
    <property type="entry name" value="SpoIIE"/>
    <property type="match status" value="1"/>
</dbReference>
<dbReference type="InterPro" id="IPR015943">
    <property type="entry name" value="WD40/YVTN_repeat-like_dom_sf"/>
</dbReference>
<evidence type="ECO:0000256" key="2">
    <source>
        <dbReference type="SAM" id="Phobius"/>
    </source>
</evidence>
<feature type="domain" description="PPM-type phosphatase" evidence="4">
    <location>
        <begin position="841"/>
        <end position="1063"/>
    </location>
</feature>
<dbReference type="GO" id="GO:0016791">
    <property type="term" value="F:phosphatase activity"/>
    <property type="evidence" value="ECO:0007669"/>
    <property type="project" value="TreeGrafter"/>
</dbReference>
<feature type="transmembrane region" description="Helical" evidence="2">
    <location>
        <begin position="758"/>
        <end position="776"/>
    </location>
</feature>
<keyword evidence="3" id="KW-0732">Signal</keyword>
<dbReference type="InterPro" id="IPR011110">
    <property type="entry name" value="Reg_prop"/>
</dbReference>
<evidence type="ECO:0000259" key="4">
    <source>
        <dbReference type="SMART" id="SM00331"/>
    </source>
</evidence>
<sequence>MLRFCMRWCLFLMFIVADLTPLAAQAYDFKVYDSGVGLPQNFVYSLAQGSDGYIWMGTGEGVVRYDGLKFRIFTEYDSLASSFVHKLIVDKAGVVWMGHDNGKITCYEKQQFHKIIPAETSSPIKDIAPGVNGNVWALEQNSGLIRIDANRKVHTYFRRHLYGGRKIFYSLLPVDDQTILLGTSDGLMKVTLAADTVQVVEEITGFPSVGVNVIVPKLASPGDYWVGTEGNGFYLFRMSQDKSEHVLNNEDCLMYNVGSENITDIYEEEEGHLLLSTWGRGVVKLLFDPVQNRFGKSMTFSHENGMPNDYVRDILCDREGNYWYATYGGGVAALLNDHFLFFNLEQIGFKSNKVNRVIFTRNELLMGLDNGILKADPYCFANHEFYDVFQGLPPSVITGFYVDAQETLWVATRDKGLFKRPKGSRSFASHAYGGGLLGNQINGIEGDSARIYLATMGGLFVIDKARNRVSQYTTERNLPHNNINFVRRDHNGNIWIGPKSSGICRVDVDKDLIEVHRIDDSPVDVADLTSDIMGNIWLATRGRGLIKYMANGVEDFTMANGLLKNYCHSIVTDSQNRLWVGHHPGLSCVDLKTMTVRKYGYESSLGGDFQNAWKDRDNTIWFASSQGVVRYFPDKDVSNLVAPALNFVSIEVDGEPRPLDQDIRLPYRYGDNYSFKFSFIGVSFKDPEGVTYKYKLEEVGDESNSEWIDIGNVGTREYDFLPDGEYVLKIIAYNADGVATSSPLTVSVVIKPPIWKKMWFYLLVFGVLGYLVYLLIQYRERKLIEQKKLLQREVASQTVVLRNQKAEIEKKNRDITDSINYAKRIQSSILPPLSMLKNVFPDSFVFFAPRDIVSGDFYWFYQRKEYLYISVADCTGHGVPGAFMSMIGSTLLNDIIKNPSGVSPALMLEDLDREIKVLLQKNSAEQSQDGMDISIVEINTSTRMVRLASAKRPVYLFINNEMTLYKGARRSIGESLIDADGRFVNIEYQLTKGDIIYLFSDGYSDQFGGPCGKKFMKVGVQNLLEEIRLLPMDEQQRRVKENFYNWKGDLEQVDDVIFMGVRV</sequence>